<evidence type="ECO:0000313" key="1">
    <source>
        <dbReference type="EMBL" id="EYD73795.1"/>
    </source>
</evidence>
<dbReference type="Pfam" id="PF11836">
    <property type="entry name" value="Phage_TAC_11"/>
    <property type="match status" value="1"/>
</dbReference>
<organism evidence="1 2">
    <name type="scientific">Limimaricola hongkongensis DSM 17492</name>
    <dbReference type="NCBI Taxonomy" id="1122180"/>
    <lineage>
        <taxon>Bacteria</taxon>
        <taxon>Pseudomonadati</taxon>
        <taxon>Pseudomonadota</taxon>
        <taxon>Alphaproteobacteria</taxon>
        <taxon>Rhodobacterales</taxon>
        <taxon>Paracoccaceae</taxon>
        <taxon>Limimaricola</taxon>
    </lineage>
</organism>
<dbReference type="STRING" id="1122180.Lokhon_00351"/>
<protein>
    <submittedName>
        <fullName evidence="1">GTA protein</fullName>
    </submittedName>
</protein>
<proteinExistence type="predicted"/>
<dbReference type="AlphaFoldDB" id="A0A017HHJ6"/>
<dbReference type="Proteomes" id="UP000025047">
    <property type="component" value="Unassembled WGS sequence"/>
</dbReference>
<comment type="caution">
    <text evidence="1">The sequence shown here is derived from an EMBL/GenBank/DDBJ whole genome shotgun (WGS) entry which is preliminary data.</text>
</comment>
<keyword evidence="2" id="KW-1185">Reference proteome</keyword>
<evidence type="ECO:0000313" key="2">
    <source>
        <dbReference type="Proteomes" id="UP000025047"/>
    </source>
</evidence>
<name>A0A017HHJ6_9RHOB</name>
<sequence length="104" mass="10478">MIANPHGGEVAVILDGRRRVMKLTLGALAELEESLGEDSIAALVARLEAEVSARDVAALIVAGLRGGGWPGRAADLVATEIEGGPVEAARLAAVLVARAFGGPG</sequence>
<dbReference type="InterPro" id="IPR021791">
    <property type="entry name" value="Phage_TAC_11"/>
</dbReference>
<gene>
    <name evidence="1" type="ORF">Lokhon_00351</name>
</gene>
<dbReference type="EMBL" id="APGJ01000001">
    <property type="protein sequence ID" value="EYD73795.1"/>
    <property type="molecule type" value="Genomic_DNA"/>
</dbReference>
<dbReference type="HOGENOM" id="CLU_164764_1_0_5"/>
<dbReference type="eggNOG" id="ENOG5032SG3">
    <property type="taxonomic scope" value="Bacteria"/>
</dbReference>
<dbReference type="PATRIC" id="fig|1122180.6.peg.356"/>
<reference evidence="1 2" key="1">
    <citation type="submission" date="2013-03" db="EMBL/GenBank/DDBJ databases">
        <authorList>
            <person name="Fiebig A."/>
            <person name="Goeker M."/>
            <person name="Klenk H.-P.P."/>
        </authorList>
    </citation>
    <scope>NUCLEOTIDE SEQUENCE [LARGE SCALE GENOMIC DNA]</scope>
    <source>
        <strain evidence="1 2">DSM 17492</strain>
    </source>
</reference>
<accession>A0A017HHJ6</accession>